<evidence type="ECO:0000313" key="2">
    <source>
        <dbReference type="EMBL" id="PZO81004.1"/>
    </source>
</evidence>
<dbReference type="AlphaFoldDB" id="A0A2W4ZF89"/>
<organism evidence="2 3">
    <name type="scientific">Sphingomonas hengshuiensis</name>
    <dbReference type="NCBI Taxonomy" id="1609977"/>
    <lineage>
        <taxon>Bacteria</taxon>
        <taxon>Pseudomonadati</taxon>
        <taxon>Pseudomonadota</taxon>
        <taxon>Alphaproteobacteria</taxon>
        <taxon>Sphingomonadales</taxon>
        <taxon>Sphingomonadaceae</taxon>
        <taxon>Sphingomonas</taxon>
    </lineage>
</organism>
<dbReference type="EMBL" id="QFNF01000001">
    <property type="protein sequence ID" value="PZO81004.1"/>
    <property type="molecule type" value="Genomic_DNA"/>
</dbReference>
<comment type="caution">
    <text evidence="2">The sequence shown here is derived from an EMBL/GenBank/DDBJ whole genome shotgun (WGS) entry which is preliminary data.</text>
</comment>
<accession>A0A2W4ZF89</accession>
<feature type="domain" description="Multi-ubiquitin" evidence="1">
    <location>
        <begin position="58"/>
        <end position="123"/>
    </location>
</feature>
<evidence type="ECO:0000313" key="3">
    <source>
        <dbReference type="Proteomes" id="UP000248614"/>
    </source>
</evidence>
<proteinExistence type="predicted"/>
<reference evidence="2 3" key="1">
    <citation type="submission" date="2017-08" db="EMBL/GenBank/DDBJ databases">
        <title>Infants hospitalized years apart are colonized by the same room-sourced microbial strains.</title>
        <authorList>
            <person name="Brooks B."/>
            <person name="Olm M.R."/>
            <person name="Firek B.A."/>
            <person name="Baker R."/>
            <person name="Thomas B.C."/>
            <person name="Morowitz M.J."/>
            <person name="Banfield J.F."/>
        </authorList>
    </citation>
    <scope>NUCLEOTIDE SEQUENCE [LARGE SCALE GENOMIC DNA]</scope>
    <source>
        <strain evidence="2">S2_018_000_R3_110</strain>
    </source>
</reference>
<dbReference type="Proteomes" id="UP000248614">
    <property type="component" value="Unassembled WGS sequence"/>
</dbReference>
<gene>
    <name evidence="2" type="ORF">DI632_00025</name>
</gene>
<name>A0A2W4ZF89_9SPHN</name>
<dbReference type="InterPro" id="IPR027802">
    <property type="entry name" value="Multi-ubiquitin_dom"/>
</dbReference>
<protein>
    <recommendedName>
        <fullName evidence="1">Multi-ubiquitin domain-containing protein</fullName>
    </recommendedName>
</protein>
<dbReference type="Pfam" id="PF14452">
    <property type="entry name" value="Multi_ubiq"/>
    <property type="match status" value="1"/>
</dbReference>
<evidence type="ECO:0000259" key="1">
    <source>
        <dbReference type="Pfam" id="PF14452"/>
    </source>
</evidence>
<sequence length="132" mass="14041">MRRRSMTLPAAMFEPQGRSVSVPAHDPVPVVRSRPHLYLVGEAERSNRAPAASAGRISIQINGRWHALRGRTATFAQLLRLAFPNQALATPSAATVSYHGGVATRPSGLMTPGDVIELADGLIVNADATYAS</sequence>